<dbReference type="NCBIfam" id="TIGR02893">
    <property type="entry name" value="spore_yabQ"/>
    <property type="match status" value="1"/>
</dbReference>
<feature type="transmembrane region" description="Helical" evidence="1">
    <location>
        <begin position="68"/>
        <end position="87"/>
    </location>
</feature>
<dbReference type="Pfam" id="PF09578">
    <property type="entry name" value="Spore_YabQ"/>
    <property type="match status" value="1"/>
</dbReference>
<sequence>MELQAQYATAILMSVAGATLGAVYDMYRTCIKEWRFLRIYSSLLDLSFWGFAVLFVFTLLLGANDGDVRIVVFVLLSLGWLVYYYTAHALVVASTRLVVRVLYQVIRFIYRMFVIVFVMPLVYVFKVFVYVLHVLDGVLLMVEPIIVWPVIKTGDGLLLTNRGIQKIVLPWWKKGKDNGMRMANQYKTIIVGWLQPSRPNDEDRDDEDET</sequence>
<gene>
    <name evidence="2" type="ORF">MM817_00871</name>
</gene>
<keyword evidence="1" id="KW-0812">Transmembrane</keyword>
<evidence type="ECO:0008006" key="4">
    <source>
        <dbReference type="Google" id="ProtNLM"/>
    </source>
</evidence>
<feature type="transmembrane region" description="Helical" evidence="1">
    <location>
        <begin position="108"/>
        <end position="125"/>
    </location>
</feature>
<evidence type="ECO:0000313" key="2">
    <source>
        <dbReference type="EMBL" id="MCI0182606.1"/>
    </source>
</evidence>
<evidence type="ECO:0000313" key="3">
    <source>
        <dbReference type="Proteomes" id="UP001139263"/>
    </source>
</evidence>
<organism evidence="2 3">
    <name type="scientific">Sulfoacidibacillus ferrooxidans</name>
    <dbReference type="NCBI Taxonomy" id="2005001"/>
    <lineage>
        <taxon>Bacteria</taxon>
        <taxon>Bacillati</taxon>
        <taxon>Bacillota</taxon>
        <taxon>Bacilli</taxon>
        <taxon>Bacillales</taxon>
        <taxon>Alicyclobacillaceae</taxon>
        <taxon>Sulfoacidibacillus</taxon>
    </lineage>
</organism>
<reference evidence="2" key="1">
    <citation type="submission" date="2022-03" db="EMBL/GenBank/DDBJ databases">
        <title>Draft Genome Sequence of Firmicute Strain S0AB, a Heterotrophic Iron/Sulfur-Oxidizing Extreme Acidophile.</title>
        <authorList>
            <person name="Vergara E."/>
            <person name="Pakostova E."/>
            <person name="Johnson D.B."/>
            <person name="Holmes D.S."/>
        </authorList>
    </citation>
    <scope>NUCLEOTIDE SEQUENCE</scope>
    <source>
        <strain evidence="2">S0AB</strain>
    </source>
</reference>
<name>A0A9X2ADZ4_9BACL</name>
<keyword evidence="1" id="KW-0472">Membrane</keyword>
<dbReference type="Proteomes" id="UP001139263">
    <property type="component" value="Unassembled WGS sequence"/>
</dbReference>
<comment type="caution">
    <text evidence="2">The sequence shown here is derived from an EMBL/GenBank/DDBJ whole genome shotgun (WGS) entry which is preliminary data.</text>
</comment>
<proteinExistence type="predicted"/>
<keyword evidence="1" id="KW-1133">Transmembrane helix</keyword>
<dbReference type="InterPro" id="IPR019074">
    <property type="entry name" value="YabQ"/>
</dbReference>
<feature type="transmembrane region" description="Helical" evidence="1">
    <location>
        <begin position="6"/>
        <end position="27"/>
    </location>
</feature>
<feature type="transmembrane region" description="Helical" evidence="1">
    <location>
        <begin position="39"/>
        <end position="62"/>
    </location>
</feature>
<dbReference type="EMBL" id="JALBUF010000001">
    <property type="protein sequence ID" value="MCI0182606.1"/>
    <property type="molecule type" value="Genomic_DNA"/>
</dbReference>
<dbReference type="RefSeq" id="WP_241712183.1">
    <property type="nucleotide sequence ID" value="NZ_JALBUF010000001.1"/>
</dbReference>
<evidence type="ECO:0000256" key="1">
    <source>
        <dbReference type="SAM" id="Phobius"/>
    </source>
</evidence>
<protein>
    <recommendedName>
        <fullName evidence="4">Spore cortex biosynthesis protein YabQ</fullName>
    </recommendedName>
</protein>
<accession>A0A9X2ADZ4</accession>
<keyword evidence="3" id="KW-1185">Reference proteome</keyword>
<dbReference type="AlphaFoldDB" id="A0A9X2ADZ4"/>